<dbReference type="NCBIfam" id="TIGR01640">
    <property type="entry name" value="F_box_assoc_1"/>
    <property type="match status" value="1"/>
</dbReference>
<keyword evidence="2" id="KW-1185">Reference proteome</keyword>
<reference evidence="3" key="1">
    <citation type="submission" date="2025-08" db="UniProtKB">
        <authorList>
            <consortium name="RefSeq"/>
        </authorList>
    </citation>
    <scope>IDENTIFICATION</scope>
    <source>
        <tissue evidence="3">Young leaves</tissue>
    </source>
</reference>
<dbReference type="AlphaFoldDB" id="A0A8B7CS61"/>
<accession>A0A8B7CS61</accession>
<dbReference type="InterPro" id="IPR050796">
    <property type="entry name" value="SCF_F-box_component"/>
</dbReference>
<organism evidence="2 3">
    <name type="scientific">Phoenix dactylifera</name>
    <name type="common">Date palm</name>
    <dbReference type="NCBI Taxonomy" id="42345"/>
    <lineage>
        <taxon>Eukaryota</taxon>
        <taxon>Viridiplantae</taxon>
        <taxon>Streptophyta</taxon>
        <taxon>Embryophyta</taxon>
        <taxon>Tracheophyta</taxon>
        <taxon>Spermatophyta</taxon>
        <taxon>Magnoliopsida</taxon>
        <taxon>Liliopsida</taxon>
        <taxon>Arecaceae</taxon>
        <taxon>Coryphoideae</taxon>
        <taxon>Phoeniceae</taxon>
        <taxon>Phoenix</taxon>
    </lineage>
</organism>
<dbReference type="Proteomes" id="UP000228380">
    <property type="component" value="Unplaced"/>
</dbReference>
<proteinExistence type="predicted"/>
<dbReference type="PANTHER" id="PTHR31672">
    <property type="entry name" value="BNACNNG10540D PROTEIN"/>
    <property type="match status" value="1"/>
</dbReference>
<dbReference type="Pfam" id="PF08268">
    <property type="entry name" value="FBA_3"/>
    <property type="match status" value="1"/>
</dbReference>
<evidence type="ECO:0000313" key="3">
    <source>
        <dbReference type="RefSeq" id="XP_008804790.1"/>
    </source>
</evidence>
<dbReference type="InterPro" id="IPR013187">
    <property type="entry name" value="F-box-assoc_dom_typ3"/>
</dbReference>
<evidence type="ECO:0000259" key="1">
    <source>
        <dbReference type="Pfam" id="PF08268"/>
    </source>
</evidence>
<dbReference type="OrthoDB" id="757939at2759"/>
<dbReference type="PANTHER" id="PTHR31672:SF13">
    <property type="entry name" value="F-BOX PROTEIN CPR30-LIKE"/>
    <property type="match status" value="1"/>
</dbReference>
<dbReference type="GeneID" id="103717973"/>
<sequence>MVISGSCKLVGTCNGLLCFTSSDQEESIYVCNPITRELIALPKPTRIAPPESSMLIYGFGFDYLTKKYKVVWVFYPTNSRFRNSRFCVTAEVYTLAATSSWKAVQGFNHPPYGHPVFANGSVHWLVHPLLSHKYERIISFEIGKDEFNVTPHPKYSSNISIGELGGCLSVVPDIEYNHVKVWMLKDDS</sequence>
<feature type="domain" description="F-box associated beta-propeller type 3" evidence="1">
    <location>
        <begin position="10"/>
        <end position="186"/>
    </location>
</feature>
<dbReference type="KEGG" id="pda:103717973"/>
<dbReference type="RefSeq" id="XP_008804790.1">
    <property type="nucleotide sequence ID" value="XM_008806568.4"/>
</dbReference>
<evidence type="ECO:0000313" key="2">
    <source>
        <dbReference type="Proteomes" id="UP000228380"/>
    </source>
</evidence>
<gene>
    <name evidence="3" type="primary">LOC103717973</name>
</gene>
<protein>
    <submittedName>
        <fullName evidence="3">F-box protein At3g07870-like</fullName>
    </submittedName>
</protein>
<dbReference type="InterPro" id="IPR017451">
    <property type="entry name" value="F-box-assoc_interact_dom"/>
</dbReference>
<name>A0A8B7CS61_PHODC</name>